<keyword evidence="9" id="KW-1185">Reference proteome</keyword>
<evidence type="ECO:0000313" key="9">
    <source>
        <dbReference type="Proteomes" id="UP001605036"/>
    </source>
</evidence>
<dbReference type="PANTHER" id="PTHR11706">
    <property type="entry name" value="SOLUTE CARRIER PROTEIN FAMILY 11 MEMBER"/>
    <property type="match status" value="1"/>
</dbReference>
<sequence length="537" mass="59306">MAPNNDPLLDGFGSDRIDASRQVLALRMAKEDADERAYEISQQIDMNQYYDKEEEDLESGDYIPKFSWKKLWMFTGPGFLMSIAYLDPGNIESDIQAGAGAGYSLLWLLMWATVMGCIVQLLAARLGVATGAHLAELCREEYSPWARNLLWIMTEIAIIGADIQEVIGSAIAFRILSNGLIPIWAGVLITAIDGFAFLMLEEFGVRKLEALFGGFISIMAISFAWMFARTKPDFQAIATGLVIPGVPSKAVDIAVGIVGCVIMPHNIFLHSALVQSRSIDVTKKSRLREALRYYTIESSAALFVSFLINLFIMAVFAKGFYGEMSRPNIGLINAGEYLEQEYGGGYFPILYIWAIGLLMAGQSSTMTGTYAGQFVMSGFLDLPVKKWVRVLVTRSVAIVPTIIVALVFDGSENNLDRLNEWLNVLQSIQLPFALIPLLCLVSSQRIMGVFTVGRLTKVVASVIAILVMGINFYLLLVFFWASNIQSVLGILSVMFGAACYFGFIIYLLLRPSASDGLWASLMDRNNYRSIASNDPLQ</sequence>
<evidence type="ECO:0000256" key="1">
    <source>
        <dbReference type="ARBA" id="ARBA00004141"/>
    </source>
</evidence>
<evidence type="ECO:0000256" key="3">
    <source>
        <dbReference type="ARBA" id="ARBA00022448"/>
    </source>
</evidence>
<reference evidence="8 9" key="1">
    <citation type="submission" date="2024-09" db="EMBL/GenBank/DDBJ databases">
        <title>Chromosome-scale assembly of Riccia fluitans.</title>
        <authorList>
            <person name="Paukszto L."/>
            <person name="Sawicki J."/>
            <person name="Karawczyk K."/>
            <person name="Piernik-Szablinska J."/>
            <person name="Szczecinska M."/>
            <person name="Mazdziarz M."/>
        </authorList>
    </citation>
    <scope>NUCLEOTIDE SEQUENCE [LARGE SCALE GENOMIC DNA]</scope>
    <source>
        <strain evidence="8">Rf_01</strain>
        <tissue evidence="8">Aerial parts of the thallus</tissue>
    </source>
</reference>
<keyword evidence="6 7" id="KW-0472">Membrane</keyword>
<comment type="subcellular location">
    <subcellularLocation>
        <location evidence="1">Membrane</location>
        <topology evidence="1">Multi-pass membrane protein</topology>
    </subcellularLocation>
</comment>
<keyword evidence="3" id="KW-0813">Transport</keyword>
<dbReference type="AlphaFoldDB" id="A0ABD1YF49"/>
<feature type="transmembrane region" description="Helical" evidence="7">
    <location>
        <begin position="487"/>
        <end position="509"/>
    </location>
</feature>
<feature type="transmembrane region" description="Helical" evidence="7">
    <location>
        <begin position="210"/>
        <end position="228"/>
    </location>
</feature>
<keyword evidence="4 7" id="KW-0812">Transmembrane</keyword>
<feature type="transmembrane region" description="Helical" evidence="7">
    <location>
        <begin position="350"/>
        <end position="375"/>
    </location>
</feature>
<dbReference type="EMBL" id="JBHFFA010000004">
    <property type="protein sequence ID" value="KAL2629411.1"/>
    <property type="molecule type" value="Genomic_DNA"/>
</dbReference>
<feature type="transmembrane region" description="Helical" evidence="7">
    <location>
        <begin position="179"/>
        <end position="198"/>
    </location>
</feature>
<dbReference type="GO" id="GO:0016020">
    <property type="term" value="C:membrane"/>
    <property type="evidence" value="ECO:0007669"/>
    <property type="project" value="UniProtKB-SubCell"/>
</dbReference>
<feature type="transmembrane region" description="Helical" evidence="7">
    <location>
        <begin position="387"/>
        <end position="408"/>
    </location>
</feature>
<name>A0ABD1YF49_9MARC</name>
<organism evidence="8 9">
    <name type="scientific">Riccia fluitans</name>
    <dbReference type="NCBI Taxonomy" id="41844"/>
    <lineage>
        <taxon>Eukaryota</taxon>
        <taxon>Viridiplantae</taxon>
        <taxon>Streptophyta</taxon>
        <taxon>Embryophyta</taxon>
        <taxon>Marchantiophyta</taxon>
        <taxon>Marchantiopsida</taxon>
        <taxon>Marchantiidae</taxon>
        <taxon>Marchantiales</taxon>
        <taxon>Ricciaceae</taxon>
        <taxon>Riccia</taxon>
    </lineage>
</organism>
<evidence type="ECO:0000256" key="4">
    <source>
        <dbReference type="ARBA" id="ARBA00022692"/>
    </source>
</evidence>
<proteinExistence type="inferred from homology"/>
<evidence type="ECO:0000256" key="6">
    <source>
        <dbReference type="ARBA" id="ARBA00023136"/>
    </source>
</evidence>
<evidence type="ECO:0000256" key="2">
    <source>
        <dbReference type="ARBA" id="ARBA00009965"/>
    </source>
</evidence>
<evidence type="ECO:0000313" key="8">
    <source>
        <dbReference type="EMBL" id="KAL2629411.1"/>
    </source>
</evidence>
<dbReference type="PRINTS" id="PR00447">
    <property type="entry name" value="NATRESASSCMP"/>
</dbReference>
<dbReference type="Pfam" id="PF01566">
    <property type="entry name" value="Nramp"/>
    <property type="match status" value="1"/>
</dbReference>
<dbReference type="PANTHER" id="PTHR11706:SF33">
    <property type="entry name" value="NATURAL RESISTANCE-ASSOCIATED MACROPHAGE PROTEIN 2"/>
    <property type="match status" value="1"/>
</dbReference>
<protein>
    <recommendedName>
        <fullName evidence="10">Natural resistance-associated macrophage protein</fullName>
    </recommendedName>
</protein>
<feature type="transmembrane region" description="Helical" evidence="7">
    <location>
        <begin position="458"/>
        <end position="481"/>
    </location>
</feature>
<dbReference type="InterPro" id="IPR001046">
    <property type="entry name" value="NRAMP_fam"/>
</dbReference>
<feature type="transmembrane region" description="Helical" evidence="7">
    <location>
        <begin position="106"/>
        <end position="128"/>
    </location>
</feature>
<keyword evidence="5 7" id="KW-1133">Transmembrane helix</keyword>
<accession>A0ABD1YF49</accession>
<feature type="transmembrane region" description="Helical" evidence="7">
    <location>
        <begin position="294"/>
        <end position="317"/>
    </location>
</feature>
<dbReference type="HAMAP" id="MF_00221">
    <property type="entry name" value="NRAMP"/>
    <property type="match status" value="1"/>
</dbReference>
<evidence type="ECO:0000256" key="7">
    <source>
        <dbReference type="SAM" id="Phobius"/>
    </source>
</evidence>
<dbReference type="NCBIfam" id="NF037982">
    <property type="entry name" value="Nramp_1"/>
    <property type="match status" value="1"/>
</dbReference>
<gene>
    <name evidence="8" type="ORF">R1flu_014097</name>
</gene>
<comment type="similarity">
    <text evidence="2">Belongs to the NRAMP (TC 2.A.55) family.</text>
</comment>
<feature type="transmembrane region" description="Helical" evidence="7">
    <location>
        <begin position="428"/>
        <end position="446"/>
    </location>
</feature>
<evidence type="ECO:0008006" key="10">
    <source>
        <dbReference type="Google" id="ProtNLM"/>
    </source>
</evidence>
<dbReference type="Proteomes" id="UP001605036">
    <property type="component" value="Unassembled WGS sequence"/>
</dbReference>
<evidence type="ECO:0000256" key="5">
    <source>
        <dbReference type="ARBA" id="ARBA00022989"/>
    </source>
</evidence>
<dbReference type="NCBIfam" id="TIGR01197">
    <property type="entry name" value="nramp"/>
    <property type="match status" value="1"/>
</dbReference>
<comment type="caution">
    <text evidence="8">The sequence shown here is derived from an EMBL/GenBank/DDBJ whole genome shotgun (WGS) entry which is preliminary data.</text>
</comment>